<gene>
    <name evidence="1" type="ORF">T02_3918</name>
</gene>
<dbReference type="Proteomes" id="UP000054721">
    <property type="component" value="Unassembled WGS sequence"/>
</dbReference>
<evidence type="ECO:0000313" key="1">
    <source>
        <dbReference type="EMBL" id="KRZ47789.1"/>
    </source>
</evidence>
<name>A0A0V1KKH7_9BILA</name>
<sequence>MPLQPISDQPITKMCRIFAECIWCKFSCGKLKAPSLTQINFCDSVFFVGNLSLCFHPRFFVRFIEHRKVKSSKNSVHDGIKFFLRVDLVL</sequence>
<protein>
    <submittedName>
        <fullName evidence="1">Uncharacterized protein</fullName>
    </submittedName>
</protein>
<accession>A0A0V1KKH7</accession>
<proteinExistence type="predicted"/>
<keyword evidence="2" id="KW-1185">Reference proteome</keyword>
<dbReference type="EMBL" id="JYDW01000568">
    <property type="protein sequence ID" value="KRZ47789.1"/>
    <property type="molecule type" value="Genomic_DNA"/>
</dbReference>
<reference evidence="1 2" key="1">
    <citation type="submission" date="2015-05" db="EMBL/GenBank/DDBJ databases">
        <title>Evolution of Trichinella species and genotypes.</title>
        <authorList>
            <person name="Korhonen P.K."/>
            <person name="Edoardo P."/>
            <person name="Giuseppe L.R."/>
            <person name="Gasser R.B."/>
        </authorList>
    </citation>
    <scope>NUCLEOTIDE SEQUENCE [LARGE SCALE GENOMIC DNA]</scope>
    <source>
        <strain evidence="1">ISS10</strain>
    </source>
</reference>
<comment type="caution">
    <text evidence="1">The sequence shown here is derived from an EMBL/GenBank/DDBJ whole genome shotgun (WGS) entry which is preliminary data.</text>
</comment>
<evidence type="ECO:0000313" key="2">
    <source>
        <dbReference type="Proteomes" id="UP000054721"/>
    </source>
</evidence>
<organism evidence="1 2">
    <name type="scientific">Trichinella nativa</name>
    <dbReference type="NCBI Taxonomy" id="6335"/>
    <lineage>
        <taxon>Eukaryota</taxon>
        <taxon>Metazoa</taxon>
        <taxon>Ecdysozoa</taxon>
        <taxon>Nematoda</taxon>
        <taxon>Enoplea</taxon>
        <taxon>Dorylaimia</taxon>
        <taxon>Trichinellida</taxon>
        <taxon>Trichinellidae</taxon>
        <taxon>Trichinella</taxon>
    </lineage>
</organism>
<dbReference type="AlphaFoldDB" id="A0A0V1KKH7"/>